<keyword evidence="1" id="KW-1133">Transmembrane helix</keyword>
<sequence>MIVCLIFLIVGGFLLIGAISNLLGKLALMKTAERTIGTVVALEERIDEEGSAYYAVFEMHTPLLNKVTYRSSTGHSSATVWPIGKTAPFIIESGKPETARFLNYWSVFGWSMILLVLAIDLLVIGGGYFLLRDYFSA</sequence>
<dbReference type="AlphaFoldDB" id="A0A327VTI6"/>
<dbReference type="OrthoDB" id="674900at2"/>
<accession>A0A327VTI6</accession>
<evidence type="ECO:0000256" key="1">
    <source>
        <dbReference type="SAM" id="Phobius"/>
    </source>
</evidence>
<comment type="caution">
    <text evidence="2">The sequence shown here is derived from an EMBL/GenBank/DDBJ whole genome shotgun (WGS) entry which is preliminary data.</text>
</comment>
<evidence type="ECO:0000313" key="3">
    <source>
        <dbReference type="Proteomes" id="UP000249819"/>
    </source>
</evidence>
<organism evidence="2 3">
    <name type="scientific">Chitinophaga dinghuensis</name>
    <dbReference type="NCBI Taxonomy" id="1539050"/>
    <lineage>
        <taxon>Bacteria</taxon>
        <taxon>Pseudomonadati</taxon>
        <taxon>Bacteroidota</taxon>
        <taxon>Chitinophagia</taxon>
        <taxon>Chitinophagales</taxon>
        <taxon>Chitinophagaceae</taxon>
        <taxon>Chitinophaga</taxon>
    </lineage>
</organism>
<dbReference type="Proteomes" id="UP000249819">
    <property type="component" value="Unassembled WGS sequence"/>
</dbReference>
<keyword evidence="1" id="KW-0812">Transmembrane</keyword>
<protein>
    <recommendedName>
        <fullName evidence="4">DUF3592 domain-containing protein</fullName>
    </recommendedName>
</protein>
<proteinExistence type="predicted"/>
<dbReference type="EMBL" id="QLMA01000007">
    <property type="protein sequence ID" value="RAJ77360.1"/>
    <property type="molecule type" value="Genomic_DNA"/>
</dbReference>
<name>A0A327VTI6_9BACT</name>
<evidence type="ECO:0008006" key="4">
    <source>
        <dbReference type="Google" id="ProtNLM"/>
    </source>
</evidence>
<gene>
    <name evidence="2" type="ORF">CLV59_107127</name>
</gene>
<evidence type="ECO:0000313" key="2">
    <source>
        <dbReference type="EMBL" id="RAJ77360.1"/>
    </source>
</evidence>
<feature type="transmembrane region" description="Helical" evidence="1">
    <location>
        <begin position="107"/>
        <end position="131"/>
    </location>
</feature>
<reference evidence="2 3" key="1">
    <citation type="submission" date="2018-06" db="EMBL/GenBank/DDBJ databases">
        <title>Genomic Encyclopedia of Archaeal and Bacterial Type Strains, Phase II (KMG-II): from individual species to whole genera.</title>
        <authorList>
            <person name="Goeker M."/>
        </authorList>
    </citation>
    <scope>NUCLEOTIDE SEQUENCE [LARGE SCALE GENOMIC DNA]</scope>
    <source>
        <strain evidence="2 3">DSM 29821</strain>
    </source>
</reference>
<keyword evidence="3" id="KW-1185">Reference proteome</keyword>
<keyword evidence="1" id="KW-0472">Membrane</keyword>
<dbReference type="RefSeq" id="WP_111593960.1">
    <property type="nucleotide sequence ID" value="NZ_QLMA01000007.1"/>
</dbReference>